<dbReference type="Proteomes" id="UP001142372">
    <property type="component" value="Unassembled WGS sequence"/>
</dbReference>
<feature type="transmembrane region" description="Helical" evidence="7">
    <location>
        <begin position="240"/>
        <end position="261"/>
    </location>
</feature>
<feature type="transmembrane region" description="Helical" evidence="7">
    <location>
        <begin position="21"/>
        <end position="41"/>
    </location>
</feature>
<dbReference type="AlphaFoldDB" id="A0A9W6LZZ9"/>
<keyword evidence="3 7" id="KW-0812">Transmembrane</keyword>
<evidence type="ECO:0000313" key="9">
    <source>
        <dbReference type="Proteomes" id="UP001142372"/>
    </source>
</evidence>
<dbReference type="PANTHER" id="PTHR40277:SF1">
    <property type="entry name" value="BLL5419 PROTEIN"/>
    <property type="match status" value="1"/>
</dbReference>
<keyword evidence="5 7" id="KW-0472">Membrane</keyword>
<gene>
    <name evidence="8" type="ORF">GCM10017584_18060</name>
</gene>
<organism evidence="8 9">
    <name type="scientific">Leifsonia poae</name>
    <dbReference type="NCBI Taxonomy" id="110933"/>
    <lineage>
        <taxon>Bacteria</taxon>
        <taxon>Bacillati</taxon>
        <taxon>Actinomycetota</taxon>
        <taxon>Actinomycetes</taxon>
        <taxon>Micrococcales</taxon>
        <taxon>Microbacteriaceae</taxon>
        <taxon>Leifsonia</taxon>
    </lineage>
</organism>
<reference evidence="8" key="1">
    <citation type="journal article" date="2014" name="Int. J. Syst. Evol. Microbiol.">
        <title>Complete genome sequence of Corynebacterium casei LMG S-19264T (=DSM 44701T), isolated from a smear-ripened cheese.</title>
        <authorList>
            <consortium name="US DOE Joint Genome Institute (JGI-PGF)"/>
            <person name="Walter F."/>
            <person name="Albersmeier A."/>
            <person name="Kalinowski J."/>
            <person name="Ruckert C."/>
        </authorList>
    </citation>
    <scope>NUCLEOTIDE SEQUENCE</scope>
    <source>
        <strain evidence="8">VKM Ac-1401</strain>
    </source>
</reference>
<evidence type="ECO:0000256" key="2">
    <source>
        <dbReference type="ARBA" id="ARBA00022475"/>
    </source>
</evidence>
<comment type="subcellular location">
    <subcellularLocation>
        <location evidence="1">Cell membrane</location>
        <topology evidence="1">Multi-pass membrane protein</topology>
    </subcellularLocation>
</comment>
<feature type="transmembrane region" description="Helical" evidence="7">
    <location>
        <begin position="292"/>
        <end position="311"/>
    </location>
</feature>
<evidence type="ECO:0000256" key="5">
    <source>
        <dbReference type="ARBA" id="ARBA00023136"/>
    </source>
</evidence>
<comment type="caution">
    <text evidence="8">The sequence shown here is derived from an EMBL/GenBank/DDBJ whole genome shotgun (WGS) entry which is preliminary data.</text>
</comment>
<evidence type="ECO:0000256" key="7">
    <source>
        <dbReference type="SAM" id="Phobius"/>
    </source>
</evidence>
<evidence type="ECO:0008006" key="10">
    <source>
        <dbReference type="Google" id="ProtNLM"/>
    </source>
</evidence>
<keyword evidence="4 7" id="KW-1133">Transmembrane helix</keyword>
<dbReference type="EMBL" id="BSEN01000006">
    <property type="protein sequence ID" value="GLJ76232.1"/>
    <property type="molecule type" value="Genomic_DNA"/>
</dbReference>
<feature type="region of interest" description="Disordered" evidence="6">
    <location>
        <begin position="330"/>
        <end position="355"/>
    </location>
</feature>
<feature type="compositionally biased region" description="Basic and acidic residues" evidence="6">
    <location>
        <begin position="339"/>
        <end position="355"/>
    </location>
</feature>
<sequence length="355" mass="36977">MTRRIALERARAVVGSRWFRLTVRVVIGGGVLVAIVARVGAGPFLHGLQSLNGAAIGAAVVLAAIATAAAAWRWQLIARRLGVGLGWPTAVGMYYQSQFLNTVLPGGVIGDVQRAVGHGRRADSVRMAARAVAVERAVGQVVQLGIAVVIVMLFGAEFEGVLFPAIGVVLVVLAVAAVAAAWASIRVRRVLRHEVDELRAGLGSPAVAIQAVAASVVVVCCHVATFAVATFAVGIDVPPLRLLTLAIVVLLAASIPFNIGGWGPREGVAGWAFAVAGFGAAAGVSAATLFGVLAILSVVPGVIVARLASLITRRSHRDRQALRDPQLRDLPRRVPRQRRPAEARPLERSGLRSGG</sequence>
<dbReference type="GO" id="GO:0005886">
    <property type="term" value="C:plasma membrane"/>
    <property type="evidence" value="ECO:0007669"/>
    <property type="project" value="UniProtKB-SubCell"/>
</dbReference>
<keyword evidence="2" id="KW-1003">Cell membrane</keyword>
<keyword evidence="9" id="KW-1185">Reference proteome</keyword>
<dbReference type="Pfam" id="PF03706">
    <property type="entry name" value="LPG_synthase_TM"/>
    <property type="match status" value="1"/>
</dbReference>
<protein>
    <recommendedName>
        <fullName evidence="10">Dolichol-P-glucose synthetase-like protein</fullName>
    </recommendedName>
</protein>
<accession>A0A9W6LZZ9</accession>
<feature type="transmembrane region" description="Helical" evidence="7">
    <location>
        <begin position="162"/>
        <end position="185"/>
    </location>
</feature>
<feature type="transmembrane region" description="Helical" evidence="7">
    <location>
        <begin position="137"/>
        <end position="156"/>
    </location>
</feature>
<feature type="transmembrane region" description="Helical" evidence="7">
    <location>
        <begin position="53"/>
        <end position="72"/>
    </location>
</feature>
<dbReference type="RefSeq" id="WP_271176891.1">
    <property type="nucleotide sequence ID" value="NZ_BAAAJO010000005.1"/>
</dbReference>
<proteinExistence type="predicted"/>
<name>A0A9W6LZZ9_9MICO</name>
<dbReference type="PANTHER" id="PTHR40277">
    <property type="entry name" value="BLL5419 PROTEIN"/>
    <property type="match status" value="1"/>
</dbReference>
<feature type="transmembrane region" description="Helical" evidence="7">
    <location>
        <begin position="206"/>
        <end position="234"/>
    </location>
</feature>
<dbReference type="InterPro" id="IPR022791">
    <property type="entry name" value="L-PG_synthase/AglD"/>
</dbReference>
<feature type="transmembrane region" description="Helical" evidence="7">
    <location>
        <begin position="268"/>
        <end position="286"/>
    </location>
</feature>
<reference evidence="8" key="2">
    <citation type="submission" date="2023-01" db="EMBL/GenBank/DDBJ databases">
        <authorList>
            <person name="Sun Q."/>
            <person name="Evtushenko L."/>
        </authorList>
    </citation>
    <scope>NUCLEOTIDE SEQUENCE</scope>
    <source>
        <strain evidence="8">VKM Ac-1401</strain>
    </source>
</reference>
<evidence type="ECO:0000256" key="3">
    <source>
        <dbReference type="ARBA" id="ARBA00022692"/>
    </source>
</evidence>
<evidence type="ECO:0000256" key="1">
    <source>
        <dbReference type="ARBA" id="ARBA00004651"/>
    </source>
</evidence>
<evidence type="ECO:0000256" key="6">
    <source>
        <dbReference type="SAM" id="MobiDB-lite"/>
    </source>
</evidence>
<evidence type="ECO:0000313" key="8">
    <source>
        <dbReference type="EMBL" id="GLJ76232.1"/>
    </source>
</evidence>
<evidence type="ECO:0000256" key="4">
    <source>
        <dbReference type="ARBA" id="ARBA00022989"/>
    </source>
</evidence>